<keyword evidence="2" id="KW-0472">Membrane</keyword>
<dbReference type="Proteomes" id="UP001221757">
    <property type="component" value="Unassembled WGS sequence"/>
</dbReference>
<keyword evidence="2" id="KW-0812">Transmembrane</keyword>
<evidence type="ECO:0000313" key="4">
    <source>
        <dbReference type="Proteomes" id="UP001221757"/>
    </source>
</evidence>
<dbReference type="EMBL" id="JARKIE010001467">
    <property type="protein sequence ID" value="KAJ7601874.1"/>
    <property type="molecule type" value="Genomic_DNA"/>
</dbReference>
<gene>
    <name evidence="3" type="ORF">B0H17DRAFT_1122779</name>
</gene>
<proteinExistence type="predicted"/>
<evidence type="ECO:0000256" key="2">
    <source>
        <dbReference type="SAM" id="Phobius"/>
    </source>
</evidence>
<feature type="transmembrane region" description="Helical" evidence="2">
    <location>
        <begin position="20"/>
        <end position="44"/>
    </location>
</feature>
<keyword evidence="2" id="KW-1133">Transmembrane helix</keyword>
<evidence type="ECO:0000313" key="3">
    <source>
        <dbReference type="EMBL" id="KAJ7601874.1"/>
    </source>
</evidence>
<feature type="compositionally biased region" description="Low complexity" evidence="1">
    <location>
        <begin position="66"/>
        <end position="76"/>
    </location>
</feature>
<sequence length="232" mass="25241">MPVLSAPGKRDAPRIAGSEAGFIALVIGLSVFILASSLAIYLLARRTGPRYRAPSPSSPRTPGPPSSRASSRAAARCPRRPQTAQGRPRLGAGLGRRLGGGRGGPHARDLPRGARPRPRTRRALPPAARDGPVRPGALRVVLERQPRVRPAPAALHAQARLALDALHHPHLANLADRPPAQHVPRVHLGRALCRRHPPQRDRRQHPQPGPPLLHRLRRLHTDIRGRHKVHRG</sequence>
<reference evidence="3" key="1">
    <citation type="submission" date="2023-03" db="EMBL/GenBank/DDBJ databases">
        <title>Massive genome expansion in bonnet fungi (Mycena s.s.) driven by repeated elements and novel gene families across ecological guilds.</title>
        <authorList>
            <consortium name="Lawrence Berkeley National Laboratory"/>
            <person name="Harder C.B."/>
            <person name="Miyauchi S."/>
            <person name="Viragh M."/>
            <person name="Kuo A."/>
            <person name="Thoen E."/>
            <person name="Andreopoulos B."/>
            <person name="Lu D."/>
            <person name="Skrede I."/>
            <person name="Drula E."/>
            <person name="Henrissat B."/>
            <person name="Morin E."/>
            <person name="Kohler A."/>
            <person name="Barry K."/>
            <person name="LaButti K."/>
            <person name="Morin E."/>
            <person name="Salamov A."/>
            <person name="Lipzen A."/>
            <person name="Mereny Z."/>
            <person name="Hegedus B."/>
            <person name="Baldrian P."/>
            <person name="Stursova M."/>
            <person name="Weitz H."/>
            <person name="Taylor A."/>
            <person name="Grigoriev I.V."/>
            <person name="Nagy L.G."/>
            <person name="Martin F."/>
            <person name="Kauserud H."/>
        </authorList>
    </citation>
    <scope>NUCLEOTIDE SEQUENCE</scope>
    <source>
        <strain evidence="3">CBHHK067</strain>
    </source>
</reference>
<comment type="caution">
    <text evidence="3">The sequence shown here is derived from an EMBL/GenBank/DDBJ whole genome shotgun (WGS) entry which is preliminary data.</text>
</comment>
<feature type="compositionally biased region" description="Gly residues" evidence="1">
    <location>
        <begin position="92"/>
        <end position="104"/>
    </location>
</feature>
<feature type="region of interest" description="Disordered" evidence="1">
    <location>
        <begin position="50"/>
        <end position="137"/>
    </location>
</feature>
<protein>
    <submittedName>
        <fullName evidence="3">Uncharacterized protein</fullName>
    </submittedName>
</protein>
<organism evidence="3 4">
    <name type="scientific">Mycena rosella</name>
    <name type="common">Pink bonnet</name>
    <name type="synonym">Agaricus rosellus</name>
    <dbReference type="NCBI Taxonomy" id="1033263"/>
    <lineage>
        <taxon>Eukaryota</taxon>
        <taxon>Fungi</taxon>
        <taxon>Dikarya</taxon>
        <taxon>Basidiomycota</taxon>
        <taxon>Agaricomycotina</taxon>
        <taxon>Agaricomycetes</taxon>
        <taxon>Agaricomycetidae</taxon>
        <taxon>Agaricales</taxon>
        <taxon>Marasmiineae</taxon>
        <taxon>Mycenaceae</taxon>
        <taxon>Mycena</taxon>
    </lineage>
</organism>
<accession>A0AAD7AXE9</accession>
<name>A0AAD7AXE9_MYCRO</name>
<dbReference type="AlphaFoldDB" id="A0AAD7AXE9"/>
<feature type="compositionally biased region" description="Basic residues" evidence="1">
    <location>
        <begin position="195"/>
        <end position="205"/>
    </location>
</feature>
<feature type="compositionally biased region" description="Pro residues" evidence="1">
    <location>
        <begin position="56"/>
        <end position="65"/>
    </location>
</feature>
<feature type="region of interest" description="Disordered" evidence="1">
    <location>
        <begin position="195"/>
        <end position="214"/>
    </location>
</feature>
<feature type="non-terminal residue" evidence="3">
    <location>
        <position position="1"/>
    </location>
</feature>
<evidence type="ECO:0000256" key="1">
    <source>
        <dbReference type="SAM" id="MobiDB-lite"/>
    </source>
</evidence>
<keyword evidence="4" id="KW-1185">Reference proteome</keyword>